<dbReference type="EMBL" id="JAGGMV010000003">
    <property type="protein sequence ID" value="MBP2201777.1"/>
    <property type="molecule type" value="Genomic_DNA"/>
</dbReference>
<sequence>MIVRLNGIGYDSNSYLIIDKLSILVDPGTPSNFENLRQEISKYTSKIDYIINTHCHYDHTGSDYLFEEAYNAPVIIGSKDLPHLKNADNVTVSRLFGVDMIPPKNILVINEVEEQLKEANIEYIETPGHTEGGLSLVYEDNLITGDTLFAYGVGRHDLPTGNIAELRDSINSLERVAYSKKIVNILPGHGETGDMSAFANATMFI</sequence>
<evidence type="ECO:0000259" key="5">
    <source>
        <dbReference type="SMART" id="SM00849"/>
    </source>
</evidence>
<dbReference type="RefSeq" id="WP_209591278.1">
    <property type="nucleotide sequence ID" value="NZ_JAGGMU010000003.1"/>
</dbReference>
<dbReference type="CDD" id="cd06262">
    <property type="entry name" value="metallo-hydrolase-like_MBL-fold"/>
    <property type="match status" value="1"/>
</dbReference>
<keyword evidence="3 6" id="KW-0378">Hydrolase</keyword>
<accession>A0A8J7USL4</accession>
<comment type="cofactor">
    <cofactor evidence="1">
        <name>Zn(2+)</name>
        <dbReference type="ChEBI" id="CHEBI:29105"/>
    </cofactor>
</comment>
<dbReference type="OrthoDB" id="197151at2157"/>
<organism evidence="6 7">
    <name type="scientific">Methanococcus voltae</name>
    <dbReference type="NCBI Taxonomy" id="2188"/>
    <lineage>
        <taxon>Archaea</taxon>
        <taxon>Methanobacteriati</taxon>
        <taxon>Methanobacteriota</taxon>
        <taxon>Methanomada group</taxon>
        <taxon>Methanococci</taxon>
        <taxon>Methanococcales</taxon>
        <taxon>Methanococcaceae</taxon>
        <taxon>Methanococcus</taxon>
    </lineage>
</organism>
<keyword evidence="2" id="KW-0479">Metal-binding</keyword>
<evidence type="ECO:0000256" key="4">
    <source>
        <dbReference type="ARBA" id="ARBA00022833"/>
    </source>
</evidence>
<feature type="domain" description="Metallo-beta-lactamase" evidence="5">
    <location>
        <begin position="11"/>
        <end position="189"/>
    </location>
</feature>
<evidence type="ECO:0000313" key="7">
    <source>
        <dbReference type="Proteomes" id="UP000740329"/>
    </source>
</evidence>
<protein>
    <submittedName>
        <fullName evidence="6">Glyoxylase-like metal-dependent hydrolase (Beta-lactamase superfamily II)</fullName>
    </submittedName>
</protein>
<comment type="caution">
    <text evidence="6">The sequence shown here is derived from an EMBL/GenBank/DDBJ whole genome shotgun (WGS) entry which is preliminary data.</text>
</comment>
<reference evidence="6" key="1">
    <citation type="submission" date="2021-03" db="EMBL/GenBank/DDBJ databases">
        <title>Genomic Encyclopedia of Type Strains, Phase IV (KMG-V): Genome sequencing to study the core and pangenomes of soil and plant-associated prokaryotes.</title>
        <authorList>
            <person name="Whitman W."/>
        </authorList>
    </citation>
    <scope>NUCLEOTIDE SEQUENCE</scope>
    <source>
        <strain evidence="6">C4</strain>
    </source>
</reference>
<evidence type="ECO:0000256" key="3">
    <source>
        <dbReference type="ARBA" id="ARBA00022801"/>
    </source>
</evidence>
<proteinExistence type="predicted"/>
<dbReference type="GO" id="GO:0016787">
    <property type="term" value="F:hydrolase activity"/>
    <property type="evidence" value="ECO:0007669"/>
    <property type="project" value="UniProtKB-KW"/>
</dbReference>
<dbReference type="InterPro" id="IPR051453">
    <property type="entry name" value="MBL_Glyoxalase_II"/>
</dbReference>
<dbReference type="SMART" id="SM00849">
    <property type="entry name" value="Lactamase_B"/>
    <property type="match status" value="1"/>
</dbReference>
<name>A0A8J7USL4_METVO</name>
<dbReference type="InterPro" id="IPR036866">
    <property type="entry name" value="RibonucZ/Hydroxyglut_hydro"/>
</dbReference>
<dbReference type="Proteomes" id="UP000740329">
    <property type="component" value="Unassembled WGS sequence"/>
</dbReference>
<dbReference type="Gene3D" id="3.60.15.10">
    <property type="entry name" value="Ribonuclease Z/Hydroxyacylglutathione hydrolase-like"/>
    <property type="match status" value="1"/>
</dbReference>
<evidence type="ECO:0000313" key="6">
    <source>
        <dbReference type="EMBL" id="MBP2201777.1"/>
    </source>
</evidence>
<dbReference type="Pfam" id="PF00753">
    <property type="entry name" value="Lactamase_B"/>
    <property type="match status" value="1"/>
</dbReference>
<dbReference type="AlphaFoldDB" id="A0A8J7USL4"/>
<dbReference type="GO" id="GO:0046872">
    <property type="term" value="F:metal ion binding"/>
    <property type="evidence" value="ECO:0007669"/>
    <property type="project" value="UniProtKB-KW"/>
</dbReference>
<dbReference type="PANTHER" id="PTHR46233:SF3">
    <property type="entry name" value="HYDROXYACYLGLUTATHIONE HYDROLASE GLOC"/>
    <property type="match status" value="1"/>
</dbReference>
<dbReference type="PANTHER" id="PTHR46233">
    <property type="entry name" value="HYDROXYACYLGLUTATHIONE HYDROLASE GLOC"/>
    <property type="match status" value="1"/>
</dbReference>
<dbReference type="SUPFAM" id="SSF56281">
    <property type="entry name" value="Metallo-hydrolase/oxidoreductase"/>
    <property type="match status" value="1"/>
</dbReference>
<gene>
    <name evidence="6" type="ORF">J3E07_001202</name>
</gene>
<dbReference type="InterPro" id="IPR001279">
    <property type="entry name" value="Metallo-B-lactamas"/>
</dbReference>
<evidence type="ECO:0000256" key="2">
    <source>
        <dbReference type="ARBA" id="ARBA00022723"/>
    </source>
</evidence>
<evidence type="ECO:0000256" key="1">
    <source>
        <dbReference type="ARBA" id="ARBA00001947"/>
    </source>
</evidence>
<keyword evidence="4" id="KW-0862">Zinc</keyword>